<sequence length="163" mass="19291">DFYQSKFDRPVLKTELIHPEFDSFMEEILLKVKYYHAQCVDVWLEQVQEYLTTVLNLRTSANEHAQSELRSFHEASLAALRESHGNFLSQLQSKKTEGLLRVGELEGRLRPHHGYHGNRHLLEELHKEVMDRSTQLGEDMEFFYNSFKVRRIESLPWSSSLKR</sequence>
<dbReference type="Proteomes" id="UP001153148">
    <property type="component" value="Unassembled WGS sequence"/>
</dbReference>
<keyword evidence="3" id="KW-1185">Reference proteome</keyword>
<evidence type="ECO:0000313" key="2">
    <source>
        <dbReference type="EMBL" id="CAG2062925.1"/>
    </source>
</evidence>
<feature type="non-terminal residue" evidence="2">
    <location>
        <position position="1"/>
    </location>
</feature>
<dbReference type="Pfam" id="PF14644">
    <property type="entry name" value="DUF4456"/>
    <property type="match status" value="1"/>
</dbReference>
<gene>
    <name evidence="2" type="ORF">TPAB3V08_LOCUS9873</name>
</gene>
<feature type="domain" description="DUF4456" evidence="1">
    <location>
        <begin position="1"/>
        <end position="148"/>
    </location>
</feature>
<comment type="caution">
    <text evidence="2">The sequence shown here is derived from an EMBL/GenBank/DDBJ whole genome shotgun (WGS) entry which is preliminary data.</text>
</comment>
<protein>
    <recommendedName>
        <fullName evidence="1">DUF4456 domain-containing protein</fullName>
    </recommendedName>
</protein>
<reference evidence="2" key="1">
    <citation type="submission" date="2021-03" db="EMBL/GenBank/DDBJ databases">
        <authorList>
            <person name="Tran Van P."/>
        </authorList>
    </citation>
    <scope>NUCLEOTIDE SEQUENCE</scope>
</reference>
<evidence type="ECO:0000313" key="3">
    <source>
        <dbReference type="Proteomes" id="UP001153148"/>
    </source>
</evidence>
<proteinExistence type="predicted"/>
<evidence type="ECO:0000259" key="1">
    <source>
        <dbReference type="Pfam" id="PF14644"/>
    </source>
</evidence>
<dbReference type="EMBL" id="CAJPIN010023194">
    <property type="protein sequence ID" value="CAG2062925.1"/>
    <property type="molecule type" value="Genomic_DNA"/>
</dbReference>
<name>A0ABN7PA90_TIMPD</name>
<organism evidence="2 3">
    <name type="scientific">Timema podura</name>
    <name type="common">Walking stick</name>
    <dbReference type="NCBI Taxonomy" id="61482"/>
    <lineage>
        <taxon>Eukaryota</taxon>
        <taxon>Metazoa</taxon>
        <taxon>Ecdysozoa</taxon>
        <taxon>Arthropoda</taxon>
        <taxon>Hexapoda</taxon>
        <taxon>Insecta</taxon>
        <taxon>Pterygota</taxon>
        <taxon>Neoptera</taxon>
        <taxon>Polyneoptera</taxon>
        <taxon>Phasmatodea</taxon>
        <taxon>Timematodea</taxon>
        <taxon>Timematoidea</taxon>
        <taxon>Timematidae</taxon>
        <taxon>Timema</taxon>
    </lineage>
</organism>
<accession>A0ABN7PA90</accession>
<dbReference type="InterPro" id="IPR027914">
    <property type="entry name" value="DUF4456"/>
</dbReference>